<proteinExistence type="predicted"/>
<name>A0ACB8S6S3_9AGAM</name>
<reference evidence="1" key="2">
    <citation type="journal article" date="2022" name="New Phytol.">
        <title>Evolutionary transition to the ectomycorrhizal habit in the genomes of a hyperdiverse lineage of mushroom-forming fungi.</title>
        <authorList>
            <person name="Looney B."/>
            <person name="Miyauchi S."/>
            <person name="Morin E."/>
            <person name="Drula E."/>
            <person name="Courty P.E."/>
            <person name="Kohler A."/>
            <person name="Kuo A."/>
            <person name="LaButti K."/>
            <person name="Pangilinan J."/>
            <person name="Lipzen A."/>
            <person name="Riley R."/>
            <person name="Andreopoulos W."/>
            <person name="He G."/>
            <person name="Johnson J."/>
            <person name="Nolan M."/>
            <person name="Tritt A."/>
            <person name="Barry K.W."/>
            <person name="Grigoriev I.V."/>
            <person name="Nagy L.G."/>
            <person name="Hibbett D."/>
            <person name="Henrissat B."/>
            <person name="Matheny P.B."/>
            <person name="Labbe J."/>
            <person name="Martin F.M."/>
        </authorList>
    </citation>
    <scope>NUCLEOTIDE SEQUENCE</scope>
    <source>
        <strain evidence="1">FP105234-sp</strain>
    </source>
</reference>
<accession>A0ACB8S6S3</accession>
<dbReference type="EMBL" id="MU275851">
    <property type="protein sequence ID" value="KAI0051601.1"/>
    <property type="molecule type" value="Genomic_DNA"/>
</dbReference>
<sequence>MPQRIVVPAAPPNSLVAAHVHCGPDALKKPGVLRLKIIASDSIFSTSESPWDHVFDDLSDTPPLNPAPRQTTPLRFTPKPTKRRRQAMTAHEISAFDEMFSMIFNATNKPKPHDEGEAIEGTDIGRGADRDVGNLFNHLRRRARTRHNMDDDAQLDRKKEDMELCASDQDLLMWAIHEVFAESQSYQAAARTAMKDAQKSGSKSKLRVDLQPSTYPHIVAQLMRTFRDSYHNPHLALAIFDHARHLSVPSYVFGCTTPAYNELLETRWVCFRDLRGVHDALEEMRVNGVPADARTRTIVEEVRREVGERNLWVEESEIGSGEVWQMLGRIERLVAPKYKPTSDAYTSPAPKRPDAPPVGAWKDPDAQQDGNGGWEFGHWPSPRQPGRSRGSHRM</sequence>
<evidence type="ECO:0000313" key="2">
    <source>
        <dbReference type="Proteomes" id="UP000814033"/>
    </source>
</evidence>
<protein>
    <submittedName>
        <fullName evidence="1">Uncharacterized protein</fullName>
    </submittedName>
</protein>
<keyword evidence="2" id="KW-1185">Reference proteome</keyword>
<gene>
    <name evidence="1" type="ORF">FA95DRAFT_242168</name>
</gene>
<organism evidence="1 2">
    <name type="scientific">Auriscalpium vulgare</name>
    <dbReference type="NCBI Taxonomy" id="40419"/>
    <lineage>
        <taxon>Eukaryota</taxon>
        <taxon>Fungi</taxon>
        <taxon>Dikarya</taxon>
        <taxon>Basidiomycota</taxon>
        <taxon>Agaricomycotina</taxon>
        <taxon>Agaricomycetes</taxon>
        <taxon>Russulales</taxon>
        <taxon>Auriscalpiaceae</taxon>
        <taxon>Auriscalpium</taxon>
    </lineage>
</organism>
<reference evidence="1" key="1">
    <citation type="submission" date="2021-02" db="EMBL/GenBank/DDBJ databases">
        <authorList>
            <consortium name="DOE Joint Genome Institute"/>
            <person name="Ahrendt S."/>
            <person name="Looney B.P."/>
            <person name="Miyauchi S."/>
            <person name="Morin E."/>
            <person name="Drula E."/>
            <person name="Courty P.E."/>
            <person name="Chicoki N."/>
            <person name="Fauchery L."/>
            <person name="Kohler A."/>
            <person name="Kuo A."/>
            <person name="Labutti K."/>
            <person name="Pangilinan J."/>
            <person name="Lipzen A."/>
            <person name="Riley R."/>
            <person name="Andreopoulos W."/>
            <person name="He G."/>
            <person name="Johnson J."/>
            <person name="Barry K.W."/>
            <person name="Grigoriev I.V."/>
            <person name="Nagy L."/>
            <person name="Hibbett D."/>
            <person name="Henrissat B."/>
            <person name="Matheny P.B."/>
            <person name="Labbe J."/>
            <person name="Martin F."/>
        </authorList>
    </citation>
    <scope>NUCLEOTIDE SEQUENCE</scope>
    <source>
        <strain evidence="1">FP105234-sp</strain>
    </source>
</reference>
<comment type="caution">
    <text evidence="1">The sequence shown here is derived from an EMBL/GenBank/DDBJ whole genome shotgun (WGS) entry which is preliminary data.</text>
</comment>
<evidence type="ECO:0000313" key="1">
    <source>
        <dbReference type="EMBL" id="KAI0051601.1"/>
    </source>
</evidence>
<dbReference type="Proteomes" id="UP000814033">
    <property type="component" value="Unassembled WGS sequence"/>
</dbReference>